<dbReference type="SFLD" id="SFLDG01129">
    <property type="entry name" value="C1.5:_HAD__Beta-PGM__Phosphata"/>
    <property type="match status" value="1"/>
</dbReference>
<feature type="domain" description="Thiamin pyrophosphokinase thiamin-binding" evidence="6">
    <location>
        <begin position="396"/>
        <end position="454"/>
    </location>
</feature>
<evidence type="ECO:0000256" key="4">
    <source>
        <dbReference type="ARBA" id="ARBA00022840"/>
    </source>
</evidence>
<dbReference type="InterPro" id="IPR006439">
    <property type="entry name" value="HAD-SF_hydro_IA"/>
</dbReference>
<dbReference type="InterPro" id="IPR036759">
    <property type="entry name" value="TPK_catalytic_sf"/>
</dbReference>
<dbReference type="NCBIfam" id="TIGR01378">
    <property type="entry name" value="thi_PPkinase"/>
    <property type="match status" value="1"/>
</dbReference>
<dbReference type="GO" id="GO:0005524">
    <property type="term" value="F:ATP binding"/>
    <property type="evidence" value="ECO:0007669"/>
    <property type="project" value="UniProtKB-KW"/>
</dbReference>
<dbReference type="HOGENOM" id="CLU_612290_0_0_11"/>
<evidence type="ECO:0000313" key="7">
    <source>
        <dbReference type="EMBL" id="ADK68178.1"/>
    </source>
</evidence>
<dbReference type="SMART" id="SM00983">
    <property type="entry name" value="TPK_B1_binding"/>
    <property type="match status" value="1"/>
</dbReference>
<dbReference type="InterPro" id="IPR007373">
    <property type="entry name" value="Thiamin_PyroPKinase_B1-bd"/>
</dbReference>
<dbReference type="InterPro" id="IPR036371">
    <property type="entry name" value="TPK_B1-bd_sf"/>
</dbReference>
<sequence length="459" mass="49069">MPIKAAIFDCDGTLVDSMPLWHDVTVELLRRHHVADAEEAFVRTESLPMVEMCHAFHDEWGVEAEGEELVRELVDMVREGYRSRVSLLPGCRAFLDELASAGVRMVVASSTAPEELSVALSAQGVDGYFERVFSTGGPIRSKDYPDIWELVLDYLGTDPADTWVFEDAPFGMRTARSVGANTVCLFSPHGDRDLAACERYADILVHSYHELSLALLDDYARPPQASPSAHPRLAPLRVLVVGASPERPSSALLRSLAASTDYVIAADAGADALRSCGIAPDVFCGDADSATGESAAWARSVARADIEFPSEKYATDLALAISCARHEAARRNARLELTLTGVTGGRPDHALAVVGQLARNADASPRIVEDGFECRLLSPSGTACWELGGAHVPAAGVEGTLFSAIPVAEGTMLSERGFKWELDHRELPLLGDEGISNVVTSATASVECHAGAVAAFLLA</sequence>
<dbReference type="InterPro" id="IPR023198">
    <property type="entry name" value="PGP-like_dom2"/>
</dbReference>
<dbReference type="Gene3D" id="3.40.50.10240">
    <property type="entry name" value="Thiamin pyrophosphokinase, catalytic domain"/>
    <property type="match status" value="1"/>
</dbReference>
<dbReference type="GO" id="GO:0009229">
    <property type="term" value="P:thiamine diphosphate biosynthetic process"/>
    <property type="evidence" value="ECO:0007669"/>
    <property type="project" value="InterPro"/>
</dbReference>
<dbReference type="Gene3D" id="3.40.50.1000">
    <property type="entry name" value="HAD superfamily/HAD-like"/>
    <property type="match status" value="1"/>
</dbReference>
<dbReference type="InterPro" id="IPR006282">
    <property type="entry name" value="Thi_PPkinase"/>
</dbReference>
<dbReference type="OrthoDB" id="9797743at2"/>
<dbReference type="Pfam" id="PF00702">
    <property type="entry name" value="Hydrolase"/>
    <property type="match status" value="1"/>
</dbReference>
<keyword evidence="3 7" id="KW-0418">Kinase</keyword>
<reference evidence="7 8" key="1">
    <citation type="journal article" date="2010" name="Stand. Genomic Sci.">
        <title>Complete genome sequence of Olsenella uli type strain (VPI D76D-27C).</title>
        <authorList>
            <person name="Goker M."/>
            <person name="Held B."/>
            <person name="Lucas S."/>
            <person name="Nolan M."/>
            <person name="Yasawong M."/>
            <person name="Glavina Del Rio T."/>
            <person name="Tice H."/>
            <person name="Cheng J.F."/>
            <person name="Bruce D."/>
            <person name="Detter J.C."/>
            <person name="Tapia R."/>
            <person name="Han C."/>
            <person name="Goodwin L."/>
            <person name="Pitluck S."/>
            <person name="Liolios K."/>
            <person name="Ivanova N."/>
            <person name="Mavromatis K."/>
            <person name="Mikhailova N."/>
            <person name="Pati A."/>
            <person name="Chen A."/>
            <person name="Palaniappan K."/>
            <person name="Land M."/>
            <person name="Hauser L."/>
            <person name="Chang Y.J."/>
            <person name="Jeffries C.D."/>
            <person name="Rohde M."/>
            <person name="Sikorski J."/>
            <person name="Pukall R."/>
            <person name="Woyke T."/>
            <person name="Bristow J."/>
            <person name="Eisen J.A."/>
            <person name="Markowitz V."/>
            <person name="Hugenholtz P."/>
            <person name="Kyrpides N.C."/>
            <person name="Klenk H.P."/>
            <person name="Lapidus A."/>
        </authorList>
    </citation>
    <scope>NUCLEOTIDE SEQUENCE [LARGE SCALE GENOMIC DNA]</scope>
    <source>
        <strain evidence="8">ATCC 49627 / DSM 7084 / CIP 109912 / JCM 12494 / NCIMB 702895 / VPI D76D-27C</strain>
    </source>
</reference>
<keyword evidence="8" id="KW-1185">Reference proteome</keyword>
<organism evidence="7 8">
    <name type="scientific">Olsenella uli (strain ATCC 49627 / DSM 7084 / CCUG 31166 / CIP 109912 / JCM 12494 / LMG 11480 / NCIMB 702895 / VPI D76D-27C)</name>
    <name type="common">Lactobacillus uli</name>
    <dbReference type="NCBI Taxonomy" id="633147"/>
    <lineage>
        <taxon>Bacteria</taxon>
        <taxon>Bacillati</taxon>
        <taxon>Actinomycetota</taxon>
        <taxon>Coriobacteriia</taxon>
        <taxon>Coriobacteriales</taxon>
        <taxon>Atopobiaceae</taxon>
        <taxon>Olsenella</taxon>
    </lineage>
</organism>
<dbReference type="InterPro" id="IPR007371">
    <property type="entry name" value="TPK_catalytic"/>
</dbReference>
<dbReference type="EMBL" id="CP002106">
    <property type="protein sequence ID" value="ADK68178.1"/>
    <property type="molecule type" value="Genomic_DNA"/>
</dbReference>
<dbReference type="PATRIC" id="fig|633147.7.peg.476"/>
<dbReference type="PANTHER" id="PTHR41299:SF1">
    <property type="entry name" value="THIAMINE PYROPHOSPHOKINASE"/>
    <property type="match status" value="1"/>
</dbReference>
<dbReference type="GO" id="GO:0004788">
    <property type="term" value="F:thiamine diphosphokinase activity"/>
    <property type="evidence" value="ECO:0007669"/>
    <property type="project" value="UniProtKB-UniRule"/>
</dbReference>
<dbReference type="PANTHER" id="PTHR41299">
    <property type="entry name" value="THIAMINE PYROPHOSPHOKINASE"/>
    <property type="match status" value="1"/>
</dbReference>
<dbReference type="STRING" id="633147.Olsu_1068"/>
<dbReference type="AlphaFoldDB" id="E1QVM5"/>
<dbReference type="GO" id="GO:0016301">
    <property type="term" value="F:kinase activity"/>
    <property type="evidence" value="ECO:0007669"/>
    <property type="project" value="UniProtKB-KW"/>
</dbReference>
<evidence type="ECO:0000256" key="1">
    <source>
        <dbReference type="ARBA" id="ARBA00022679"/>
    </source>
</evidence>
<keyword evidence="1" id="KW-0808">Transferase</keyword>
<dbReference type="SFLD" id="SFLDS00003">
    <property type="entry name" value="Haloacid_Dehalogenase"/>
    <property type="match status" value="1"/>
</dbReference>
<name>E1QVM5_OLSUV</name>
<dbReference type="eggNOG" id="COG1564">
    <property type="taxonomic scope" value="Bacteria"/>
</dbReference>
<dbReference type="GO" id="GO:0006772">
    <property type="term" value="P:thiamine metabolic process"/>
    <property type="evidence" value="ECO:0007669"/>
    <property type="project" value="UniProtKB-UniRule"/>
</dbReference>
<dbReference type="GeneID" id="78512488"/>
<dbReference type="InterPro" id="IPR036412">
    <property type="entry name" value="HAD-like_sf"/>
</dbReference>
<evidence type="ECO:0000256" key="2">
    <source>
        <dbReference type="ARBA" id="ARBA00022741"/>
    </source>
</evidence>
<dbReference type="eggNOG" id="COG0637">
    <property type="taxonomic scope" value="Bacteria"/>
</dbReference>
<evidence type="ECO:0000259" key="6">
    <source>
        <dbReference type="SMART" id="SM00983"/>
    </source>
</evidence>
<evidence type="ECO:0000256" key="3">
    <source>
        <dbReference type="ARBA" id="ARBA00022777"/>
    </source>
</evidence>
<dbReference type="InterPro" id="IPR053149">
    <property type="entry name" value="TPK"/>
</dbReference>
<keyword evidence="2" id="KW-0547">Nucleotide-binding</keyword>
<dbReference type="SUPFAM" id="SSF63862">
    <property type="entry name" value="Thiamin pyrophosphokinase, substrate-binding domain"/>
    <property type="match status" value="1"/>
</dbReference>
<accession>E1QVM5</accession>
<dbReference type="RefSeq" id="WP_013251930.1">
    <property type="nucleotide sequence ID" value="NC_014363.1"/>
</dbReference>
<evidence type="ECO:0000313" key="8">
    <source>
        <dbReference type="Proteomes" id="UP000000333"/>
    </source>
</evidence>
<dbReference type="Pfam" id="PF04265">
    <property type="entry name" value="TPK_B1_binding"/>
    <property type="match status" value="1"/>
</dbReference>
<protein>
    <recommendedName>
        <fullName evidence="5">Thiamine diphosphokinase</fullName>
        <ecNumber evidence="5">2.7.6.2</ecNumber>
    </recommendedName>
</protein>
<dbReference type="CDD" id="cd07505">
    <property type="entry name" value="HAD_BPGM-like"/>
    <property type="match status" value="1"/>
</dbReference>
<dbReference type="CDD" id="cd07995">
    <property type="entry name" value="TPK"/>
    <property type="match status" value="1"/>
</dbReference>
<gene>
    <name evidence="7" type="ordered locus">Olsu_1068</name>
</gene>
<proteinExistence type="predicted"/>
<dbReference type="NCBIfam" id="TIGR01509">
    <property type="entry name" value="HAD-SF-IA-v3"/>
    <property type="match status" value="1"/>
</dbReference>
<dbReference type="KEGG" id="ols:Olsu_1068"/>
<dbReference type="SUPFAM" id="SSF56784">
    <property type="entry name" value="HAD-like"/>
    <property type="match status" value="1"/>
</dbReference>
<dbReference type="Pfam" id="PF04263">
    <property type="entry name" value="TPK_catalytic"/>
    <property type="match status" value="1"/>
</dbReference>
<dbReference type="Gene3D" id="1.10.150.240">
    <property type="entry name" value="Putative phosphatase, domain 2"/>
    <property type="match status" value="1"/>
</dbReference>
<evidence type="ECO:0000256" key="5">
    <source>
        <dbReference type="NCBIfam" id="TIGR01378"/>
    </source>
</evidence>
<dbReference type="GO" id="GO:0030975">
    <property type="term" value="F:thiamine binding"/>
    <property type="evidence" value="ECO:0007669"/>
    <property type="project" value="InterPro"/>
</dbReference>
<dbReference type="SUPFAM" id="SSF63999">
    <property type="entry name" value="Thiamin pyrophosphokinase, catalytic domain"/>
    <property type="match status" value="1"/>
</dbReference>
<dbReference type="Proteomes" id="UP000000333">
    <property type="component" value="Chromosome"/>
</dbReference>
<dbReference type="InterPro" id="IPR023214">
    <property type="entry name" value="HAD_sf"/>
</dbReference>
<dbReference type="EC" id="2.7.6.2" evidence="5"/>
<keyword evidence="4" id="KW-0067">ATP-binding</keyword>